<feature type="domain" description="VOC" evidence="1">
    <location>
        <begin position="7"/>
        <end position="134"/>
    </location>
</feature>
<dbReference type="Pfam" id="PF00903">
    <property type="entry name" value="Glyoxalase"/>
    <property type="match status" value="1"/>
</dbReference>
<dbReference type="InterPro" id="IPR050383">
    <property type="entry name" value="GlyoxalaseI/FosfomycinResist"/>
</dbReference>
<accession>K9ZZX6</accession>
<dbReference type="KEGG" id="dpd:Deipe_1591"/>
<keyword evidence="2" id="KW-0560">Oxidoreductase</keyword>
<name>K9ZZX6_DEIPD</name>
<proteinExistence type="predicted"/>
<dbReference type="SUPFAM" id="SSF54593">
    <property type="entry name" value="Glyoxalase/Bleomycin resistance protein/Dihydroxybiphenyl dioxygenase"/>
    <property type="match status" value="2"/>
</dbReference>
<dbReference type="InterPro" id="IPR037523">
    <property type="entry name" value="VOC_core"/>
</dbReference>
<dbReference type="EMBL" id="CP003382">
    <property type="protein sequence ID" value="AFZ67131.1"/>
    <property type="molecule type" value="Genomic_DNA"/>
</dbReference>
<dbReference type="STRING" id="937777.Deipe_1591"/>
<dbReference type="Gene3D" id="3.10.180.10">
    <property type="entry name" value="2,3-Dihydroxybiphenyl 1,2-Dioxygenase, domain 1"/>
    <property type="match status" value="1"/>
</dbReference>
<dbReference type="Proteomes" id="UP000010467">
    <property type="component" value="Chromosome"/>
</dbReference>
<dbReference type="OrthoDB" id="9798430at2"/>
<dbReference type="GO" id="GO:0051213">
    <property type="term" value="F:dioxygenase activity"/>
    <property type="evidence" value="ECO:0007669"/>
    <property type="project" value="UniProtKB-KW"/>
</dbReference>
<protein>
    <submittedName>
        <fullName evidence="2">Putative ring-cleavage extradiol dioxygenase</fullName>
    </submittedName>
</protein>
<dbReference type="HOGENOM" id="CLU_1127078_0_0_0"/>
<evidence type="ECO:0000259" key="1">
    <source>
        <dbReference type="PROSITE" id="PS51819"/>
    </source>
</evidence>
<evidence type="ECO:0000313" key="2">
    <source>
        <dbReference type="EMBL" id="AFZ67131.1"/>
    </source>
</evidence>
<dbReference type="PANTHER" id="PTHR21366">
    <property type="entry name" value="GLYOXALASE FAMILY PROTEIN"/>
    <property type="match status" value="1"/>
</dbReference>
<sequence>MTSPILDLAGLTLEVNHLARGVRFYSQVLGLEAVHHDARRGVAEFSVNAHQTLTLWEPISRQRNDERLARLGARGASHLHYAWQVPEDSLERCQEILSEHGLPWQAINLGTDEQPDVGVYFFDPFGHGLELRAVNLQDERQPYFPPWTLHRPAHALPVVGLREAALAFFDFEAMLERLPRAYGFALAKTQQDRNFAQFTLAREPERDGNGTPQRWLYCWDPQVGLADMLGGDHALLRLYADVDAVERLVQAAGLEHGRDDLSLVVRDPEGHVFEFMPQTQQLPGWIGK</sequence>
<dbReference type="AlphaFoldDB" id="K9ZZX6"/>
<dbReference type="PATRIC" id="fig|937777.3.peg.1591"/>
<evidence type="ECO:0000313" key="3">
    <source>
        <dbReference type="Proteomes" id="UP000010467"/>
    </source>
</evidence>
<reference evidence="3" key="1">
    <citation type="submission" date="2012-03" db="EMBL/GenBank/DDBJ databases">
        <title>Complete sequence of chromosome of Deinococcus peraridilitoris DSM 19664.</title>
        <authorList>
            <person name="Lucas S."/>
            <person name="Copeland A."/>
            <person name="Lapidus A."/>
            <person name="Glavina del Rio T."/>
            <person name="Dalin E."/>
            <person name="Tice H."/>
            <person name="Bruce D."/>
            <person name="Goodwin L."/>
            <person name="Pitluck S."/>
            <person name="Peters L."/>
            <person name="Mikhailova N."/>
            <person name="Lu M."/>
            <person name="Kyrpides N."/>
            <person name="Mavromatis K."/>
            <person name="Ivanova N."/>
            <person name="Brettin T."/>
            <person name="Detter J.C."/>
            <person name="Han C."/>
            <person name="Larimer F."/>
            <person name="Land M."/>
            <person name="Hauser L."/>
            <person name="Markowitz V."/>
            <person name="Cheng J.-F."/>
            <person name="Hugenholtz P."/>
            <person name="Woyke T."/>
            <person name="Wu D."/>
            <person name="Pukall R."/>
            <person name="Steenblock K."/>
            <person name="Brambilla E."/>
            <person name="Klenk H.-P."/>
            <person name="Eisen J.A."/>
        </authorList>
    </citation>
    <scope>NUCLEOTIDE SEQUENCE [LARGE SCALE GENOMIC DNA]</scope>
    <source>
        <strain evidence="3">DSM 19664 / LMG 22246 / CIP 109416 / KR-200</strain>
    </source>
</reference>
<dbReference type="RefSeq" id="WP_015235439.1">
    <property type="nucleotide sequence ID" value="NC_019793.1"/>
</dbReference>
<dbReference type="InterPro" id="IPR004360">
    <property type="entry name" value="Glyas_Fos-R_dOase_dom"/>
</dbReference>
<gene>
    <name evidence="2" type="ordered locus">Deipe_1591</name>
</gene>
<dbReference type="InterPro" id="IPR029068">
    <property type="entry name" value="Glyas_Bleomycin-R_OHBP_Dase"/>
</dbReference>
<organism evidence="2 3">
    <name type="scientific">Deinococcus peraridilitoris (strain DSM 19664 / LMG 22246 / CIP 109416 / KR-200)</name>
    <dbReference type="NCBI Taxonomy" id="937777"/>
    <lineage>
        <taxon>Bacteria</taxon>
        <taxon>Thermotogati</taxon>
        <taxon>Deinococcota</taxon>
        <taxon>Deinococci</taxon>
        <taxon>Deinococcales</taxon>
        <taxon>Deinococcaceae</taxon>
        <taxon>Deinococcus</taxon>
    </lineage>
</organism>
<dbReference type="PROSITE" id="PS51819">
    <property type="entry name" value="VOC"/>
    <property type="match status" value="1"/>
</dbReference>
<keyword evidence="3" id="KW-1185">Reference proteome</keyword>
<keyword evidence="2" id="KW-0223">Dioxygenase</keyword>